<dbReference type="Proteomes" id="UP000257127">
    <property type="component" value="Unassembled WGS sequence"/>
</dbReference>
<organism evidence="1 2">
    <name type="scientific">Brumimicrobium aurantiacum</name>
    <dbReference type="NCBI Taxonomy" id="1737063"/>
    <lineage>
        <taxon>Bacteria</taxon>
        <taxon>Pseudomonadati</taxon>
        <taxon>Bacteroidota</taxon>
        <taxon>Flavobacteriia</taxon>
        <taxon>Flavobacteriales</taxon>
        <taxon>Crocinitomicaceae</taxon>
        <taxon>Brumimicrobium</taxon>
    </lineage>
</organism>
<comment type="caution">
    <text evidence="1">The sequence shown here is derived from an EMBL/GenBank/DDBJ whole genome shotgun (WGS) entry which is preliminary data.</text>
</comment>
<gene>
    <name evidence="1" type="ORF">DXU93_08505</name>
</gene>
<sequence length="1131" mass="129926">MGYTPLFSQTSNLRWKKVLPQNDTLIIDTLTIFEPSFQVYCGDQLINDSSYFFDGNTKQFFIQSKCEDTLQLKYRVFDIDFQRPVQRIDTSMIYQEKGKLEDYFYREEQQQANFFSDEGIKKSGSISRGISFGNSQDLSVNSSLNLQLSGEISQNMNILATVTDDNLPIQPDGNTNQIQEFDQVFIQLYGKEYKIIAGDFWLKKPTGYFANYNKRAQGLFGQYSWGEKDAKWTVQGAGALSKGKFSRNVIQGMEGSQGPYRLIGSENEPFIMVLSGTEKVYLDGELLERGQDFDYTINYNSAELIFTPRNQITKDSRIIVEFQYTDQNYARSLFQAGATYESKKFDFWMNMYSEQDAKNQSLQQSLSNQDKLLLSEIGDSLDLARNQSIDSIGFVDNQVTYKLVDTLGMDSVLVYSVSPDSAFYSATFTNVGAGNGNYIFDRFTAVGRVYKWIAPIGGVPQGDYEPSRLIVTPKKNSMISAGINYRFNKKWRLMTELSTTNNDKNSFSRIDNNDNRAFANKTSIEGQFHLRGDTSSNWLITTSLDLEYRTQYFKEIERYRGVEFDRDWNIQNQGFEGQEVLAYLSGGIENKKYGGVELTAQNFTLGDDYQGNRGQLKGKWSKNGFDAQINGSYLNAISTEDNTYIRHKSNISQALGPIKIGFEDDHELNKFRSDDTLLQTNSYQWYDWKVYISNSDSLENKFKVFYQERYDWKSDSIRLSNAAKGRSVGADYNWVTNSTSTLTTMMSYRTLEITDESLIDQQPENTFIGRIDYRLNLWKNALTTSTFYEVGSGLELKKEFLYIEVNAGQGVYTWNDYNGDGVKDLNEFEIAQYADQAQYIRVFTPSDEYVRTYSNEFNQTLFWRPERIWKNKGKVLKLLSRFSNQTRFRVNKKLSEQSARTFNPLDQRIADTNLISFNSIIRNTVFFNRTNPVFAADYTYSETGSKTLLANGFDARDLRFNALSLRWNILREFTLKLEAEKGVKASSADYTSGRDYTINYHNIVPEFVYQPNTTFRISLSGRYEEKANDVDLGGETAYIGDLGIGIKWNQVEKGSLTSEIKIVSINYSGDQNSALSYEMLESLKPGRNYTWNLNYQRNISKNLQISIQYNGRQSEESKTIHSGGVEVRAFF</sequence>
<accession>A0A3E1EY16</accession>
<dbReference type="EMBL" id="QURB01000004">
    <property type="protein sequence ID" value="RFC54455.1"/>
    <property type="molecule type" value="Genomic_DNA"/>
</dbReference>
<dbReference type="AlphaFoldDB" id="A0A3E1EY16"/>
<evidence type="ECO:0000313" key="2">
    <source>
        <dbReference type="Proteomes" id="UP000257127"/>
    </source>
</evidence>
<evidence type="ECO:0000313" key="1">
    <source>
        <dbReference type="EMBL" id="RFC54455.1"/>
    </source>
</evidence>
<proteinExistence type="predicted"/>
<name>A0A3E1EY16_9FLAO</name>
<protein>
    <submittedName>
        <fullName evidence="1">Uncharacterized protein</fullName>
    </submittedName>
</protein>
<keyword evidence="2" id="KW-1185">Reference proteome</keyword>
<reference evidence="1 2" key="1">
    <citation type="submission" date="2018-08" db="EMBL/GenBank/DDBJ databases">
        <title>The draft genome squence of Brumimicrobium sp. N62.</title>
        <authorList>
            <person name="Du Z.-J."/>
            <person name="Luo H.-R."/>
        </authorList>
    </citation>
    <scope>NUCLEOTIDE SEQUENCE [LARGE SCALE GENOMIC DNA]</scope>
    <source>
        <strain evidence="1 2">N62</strain>
    </source>
</reference>